<gene>
    <name evidence="1" type="ORF">ACFPH8_10175</name>
</gene>
<protein>
    <submittedName>
        <fullName evidence="1">Uncharacterized protein</fullName>
    </submittedName>
</protein>
<sequence>MSLVNKFKIGDIVTFKTHPLLYDRYIKGDGKLVPPFMVVKEVYFEDNKKKVVDTNNGKKIGERIKYTCLFFDDNKSEFTDVVVYESMLMDFTSFYISKLDGEKNDSDDSEYKSLINEVSEYKSANYEYGNIVYFKTKKLEILKKRTSVKKEIINGVTKDEKKETIQYVVNYASPEFVLCGYKKELGEDLFYPNGSRKKIISKVSYKVKWFNSNQMKFSEQYLPKKCFIDEQPFETLVPHNTKSKKKDTKS</sequence>
<dbReference type="Proteomes" id="UP001596162">
    <property type="component" value="Unassembled WGS sequence"/>
</dbReference>
<proteinExistence type="predicted"/>
<organism evidence="1 2">
    <name type="scientific">Bizionia hallyeonensis</name>
    <dbReference type="NCBI Taxonomy" id="1123757"/>
    <lineage>
        <taxon>Bacteria</taxon>
        <taxon>Pseudomonadati</taxon>
        <taxon>Bacteroidota</taxon>
        <taxon>Flavobacteriia</taxon>
        <taxon>Flavobacteriales</taxon>
        <taxon>Flavobacteriaceae</taxon>
        <taxon>Bizionia</taxon>
    </lineage>
</organism>
<evidence type="ECO:0000313" key="2">
    <source>
        <dbReference type="Proteomes" id="UP001596162"/>
    </source>
</evidence>
<keyword evidence="2" id="KW-1185">Reference proteome</keyword>
<evidence type="ECO:0000313" key="1">
    <source>
        <dbReference type="EMBL" id="MFC5195695.1"/>
    </source>
</evidence>
<dbReference type="RefSeq" id="WP_376860644.1">
    <property type="nucleotide sequence ID" value="NZ_JBHSLA010000003.1"/>
</dbReference>
<name>A0ABW0C7Y2_9FLAO</name>
<comment type="caution">
    <text evidence="1">The sequence shown here is derived from an EMBL/GenBank/DDBJ whole genome shotgun (WGS) entry which is preliminary data.</text>
</comment>
<accession>A0ABW0C7Y2</accession>
<reference evidence="2" key="1">
    <citation type="journal article" date="2019" name="Int. J. Syst. Evol. Microbiol.">
        <title>The Global Catalogue of Microorganisms (GCM) 10K type strain sequencing project: providing services to taxonomists for standard genome sequencing and annotation.</title>
        <authorList>
            <consortium name="The Broad Institute Genomics Platform"/>
            <consortium name="The Broad Institute Genome Sequencing Center for Infectious Disease"/>
            <person name="Wu L."/>
            <person name="Ma J."/>
        </authorList>
    </citation>
    <scope>NUCLEOTIDE SEQUENCE [LARGE SCALE GENOMIC DNA]</scope>
    <source>
        <strain evidence="2">JCM 17978</strain>
    </source>
</reference>
<dbReference type="EMBL" id="JBHSLA010000003">
    <property type="protein sequence ID" value="MFC5195695.1"/>
    <property type="molecule type" value="Genomic_DNA"/>
</dbReference>